<dbReference type="GO" id="GO:0003677">
    <property type="term" value="F:DNA binding"/>
    <property type="evidence" value="ECO:0007669"/>
    <property type="project" value="InterPro"/>
</dbReference>
<reference evidence="2" key="2">
    <citation type="submission" date="2020-09" db="EMBL/GenBank/DDBJ databases">
        <authorList>
            <person name="Sun Q."/>
            <person name="Zhou Y."/>
        </authorList>
    </citation>
    <scope>NUCLEOTIDE SEQUENCE</scope>
    <source>
        <strain evidence="2">CGMCC 1.12987</strain>
    </source>
</reference>
<evidence type="ECO:0000259" key="1">
    <source>
        <dbReference type="Pfam" id="PF02371"/>
    </source>
</evidence>
<sequence length="75" mass="8765">MEENIDALAEEIQAYDLIQSIPGISHKIAATILSELGEFDRFDQSKKLSQLMTFWMVVFIDVKLLREFNGRYKLR</sequence>
<dbReference type="GO" id="GO:0006313">
    <property type="term" value="P:DNA transposition"/>
    <property type="evidence" value="ECO:0007669"/>
    <property type="project" value="InterPro"/>
</dbReference>
<proteinExistence type="predicted"/>
<dbReference type="Proteomes" id="UP000644756">
    <property type="component" value="Unassembled WGS sequence"/>
</dbReference>
<dbReference type="GO" id="GO:0004803">
    <property type="term" value="F:transposase activity"/>
    <property type="evidence" value="ECO:0007669"/>
    <property type="project" value="InterPro"/>
</dbReference>
<protein>
    <recommendedName>
        <fullName evidence="1">Transposase IS116/IS110/IS902 C-terminal domain-containing protein</fullName>
    </recommendedName>
</protein>
<dbReference type="Pfam" id="PF02371">
    <property type="entry name" value="Transposase_20"/>
    <property type="match status" value="1"/>
</dbReference>
<evidence type="ECO:0000313" key="2">
    <source>
        <dbReference type="EMBL" id="GGG26950.1"/>
    </source>
</evidence>
<keyword evidence="3" id="KW-1185">Reference proteome</keyword>
<dbReference type="InterPro" id="IPR003346">
    <property type="entry name" value="Transposase_20"/>
</dbReference>
<dbReference type="EMBL" id="BMGR01000029">
    <property type="protein sequence ID" value="GGG26950.1"/>
    <property type="molecule type" value="Genomic_DNA"/>
</dbReference>
<feature type="domain" description="Transposase IS116/IS110/IS902 C-terminal" evidence="1">
    <location>
        <begin position="16"/>
        <end position="51"/>
    </location>
</feature>
<evidence type="ECO:0000313" key="3">
    <source>
        <dbReference type="Proteomes" id="UP000644756"/>
    </source>
</evidence>
<gene>
    <name evidence="2" type="ORF">GCM10010916_49190</name>
</gene>
<dbReference type="AlphaFoldDB" id="A0A917LIH9"/>
<comment type="caution">
    <text evidence="2">The sequence shown here is derived from an EMBL/GenBank/DDBJ whole genome shotgun (WGS) entry which is preliminary data.</text>
</comment>
<reference evidence="2" key="1">
    <citation type="journal article" date="2014" name="Int. J. Syst. Evol. Microbiol.">
        <title>Complete genome sequence of Corynebacterium casei LMG S-19264T (=DSM 44701T), isolated from a smear-ripened cheese.</title>
        <authorList>
            <consortium name="US DOE Joint Genome Institute (JGI-PGF)"/>
            <person name="Walter F."/>
            <person name="Albersmeier A."/>
            <person name="Kalinowski J."/>
            <person name="Ruckert C."/>
        </authorList>
    </citation>
    <scope>NUCLEOTIDE SEQUENCE</scope>
    <source>
        <strain evidence="2">CGMCC 1.12987</strain>
    </source>
</reference>
<name>A0A917LIH9_9BACL</name>
<accession>A0A917LIH9</accession>
<organism evidence="2 3">
    <name type="scientific">Paenibacillus abyssi</name>
    <dbReference type="NCBI Taxonomy" id="1340531"/>
    <lineage>
        <taxon>Bacteria</taxon>
        <taxon>Bacillati</taxon>
        <taxon>Bacillota</taxon>
        <taxon>Bacilli</taxon>
        <taxon>Bacillales</taxon>
        <taxon>Paenibacillaceae</taxon>
        <taxon>Paenibacillus</taxon>
    </lineage>
</organism>